<proteinExistence type="predicted"/>
<reference evidence="2" key="5">
    <citation type="journal article" date="2021" name="G3 (Bethesda)">
        <title>Aegilops tauschii genome assembly Aet v5.0 features greater sequence contiguity and improved annotation.</title>
        <authorList>
            <person name="Wang L."/>
            <person name="Zhu T."/>
            <person name="Rodriguez J.C."/>
            <person name="Deal K.R."/>
            <person name="Dubcovsky J."/>
            <person name="McGuire P.E."/>
            <person name="Lux T."/>
            <person name="Spannagl M."/>
            <person name="Mayer K.F.X."/>
            <person name="Baldrich P."/>
            <person name="Meyers B.C."/>
            <person name="Huo N."/>
            <person name="Gu Y.Q."/>
            <person name="Zhou H."/>
            <person name="Devos K.M."/>
            <person name="Bennetzen J.L."/>
            <person name="Unver T."/>
            <person name="Budak H."/>
            <person name="Gulick P.J."/>
            <person name="Galiba G."/>
            <person name="Kalapos B."/>
            <person name="Nelson D.R."/>
            <person name="Li P."/>
            <person name="You F.M."/>
            <person name="Luo M.C."/>
            <person name="Dvorak J."/>
        </authorList>
    </citation>
    <scope>NUCLEOTIDE SEQUENCE [LARGE SCALE GENOMIC DNA]</scope>
    <source>
        <strain evidence="2">cv. AL8/78</strain>
    </source>
</reference>
<dbReference type="PANTHER" id="PTHR44656:SF7">
    <property type="entry name" value="DEHYDROGENASE_REDUCTASE SDR FAMILY MEMBER 12"/>
    <property type="match status" value="1"/>
</dbReference>
<dbReference type="PANTHER" id="PTHR44656">
    <property type="entry name" value="DEHYDROGENASE/REDUCTASE SDR FAMILY MEMBER 12"/>
    <property type="match status" value="1"/>
</dbReference>
<evidence type="ECO:0000313" key="3">
    <source>
        <dbReference type="Proteomes" id="UP000015105"/>
    </source>
</evidence>
<dbReference type="InterPro" id="IPR036291">
    <property type="entry name" value="NAD(P)-bd_dom_sf"/>
</dbReference>
<reference evidence="3" key="1">
    <citation type="journal article" date="2014" name="Science">
        <title>Ancient hybridizations among the ancestral genomes of bread wheat.</title>
        <authorList>
            <consortium name="International Wheat Genome Sequencing Consortium,"/>
            <person name="Marcussen T."/>
            <person name="Sandve S.R."/>
            <person name="Heier L."/>
            <person name="Spannagl M."/>
            <person name="Pfeifer M."/>
            <person name="Jakobsen K.S."/>
            <person name="Wulff B.B."/>
            <person name="Steuernagel B."/>
            <person name="Mayer K.F."/>
            <person name="Olsen O.A."/>
        </authorList>
    </citation>
    <scope>NUCLEOTIDE SEQUENCE [LARGE SCALE GENOMIC DNA]</scope>
    <source>
        <strain evidence="3">cv. AL8/78</strain>
    </source>
</reference>
<dbReference type="InterPro" id="IPR002347">
    <property type="entry name" value="SDR_fam"/>
</dbReference>
<dbReference type="EnsemblPlants" id="AET7Gv20884100.3">
    <property type="protein sequence ID" value="AET7Gv20884100.3"/>
    <property type="gene ID" value="AET7Gv20884100"/>
</dbReference>
<accession>A0A453SBP6</accession>
<dbReference type="PRINTS" id="PR00081">
    <property type="entry name" value="GDHRDH"/>
</dbReference>
<keyword evidence="3" id="KW-1185">Reference proteome</keyword>
<evidence type="ECO:0000256" key="1">
    <source>
        <dbReference type="SAM" id="MobiDB-lite"/>
    </source>
</evidence>
<dbReference type="Gramene" id="AET7Gv20884100.3">
    <property type="protein sequence ID" value="AET7Gv20884100.3"/>
    <property type="gene ID" value="AET7Gv20884100"/>
</dbReference>
<sequence>GSISRGGESASGAPPCSGRKNEPLGPEAKQHFVSARAPEEEDRGGGERERESARARERRKNMFIQKAWRTAAFGLYGFTQFTKSGFVEHAKKFREEDMQIRLDGKNCLVTGANSGLGYATAQGLASHGATVYMLCRNKERGETALNEIRSKTGNMNVHLEICDLSSINEVKSFATKFSSLEKPLHVLVNNAGLLEHKRTTTPEGCWSSILL</sequence>
<dbReference type="Proteomes" id="UP000015105">
    <property type="component" value="Chromosome 7D"/>
</dbReference>
<organism evidence="2 3">
    <name type="scientific">Aegilops tauschii subsp. strangulata</name>
    <name type="common">Goatgrass</name>
    <dbReference type="NCBI Taxonomy" id="200361"/>
    <lineage>
        <taxon>Eukaryota</taxon>
        <taxon>Viridiplantae</taxon>
        <taxon>Streptophyta</taxon>
        <taxon>Embryophyta</taxon>
        <taxon>Tracheophyta</taxon>
        <taxon>Spermatophyta</taxon>
        <taxon>Magnoliopsida</taxon>
        <taxon>Liliopsida</taxon>
        <taxon>Poales</taxon>
        <taxon>Poaceae</taxon>
        <taxon>BOP clade</taxon>
        <taxon>Pooideae</taxon>
        <taxon>Triticodae</taxon>
        <taxon>Triticeae</taxon>
        <taxon>Triticinae</taxon>
        <taxon>Aegilops</taxon>
    </lineage>
</organism>
<dbReference type="Pfam" id="PF00106">
    <property type="entry name" value="adh_short"/>
    <property type="match status" value="1"/>
</dbReference>
<reference evidence="3" key="2">
    <citation type="journal article" date="2017" name="Nat. Plants">
        <title>The Aegilops tauschii genome reveals multiple impacts of transposons.</title>
        <authorList>
            <person name="Zhao G."/>
            <person name="Zou C."/>
            <person name="Li K."/>
            <person name="Wang K."/>
            <person name="Li T."/>
            <person name="Gao L."/>
            <person name="Zhang X."/>
            <person name="Wang H."/>
            <person name="Yang Z."/>
            <person name="Liu X."/>
            <person name="Jiang W."/>
            <person name="Mao L."/>
            <person name="Kong X."/>
            <person name="Jiao Y."/>
            <person name="Jia J."/>
        </authorList>
    </citation>
    <scope>NUCLEOTIDE SEQUENCE [LARGE SCALE GENOMIC DNA]</scope>
    <source>
        <strain evidence="3">cv. AL8/78</strain>
    </source>
</reference>
<dbReference type="InterPro" id="IPR052992">
    <property type="entry name" value="SDR_member_12"/>
</dbReference>
<dbReference type="Gene3D" id="3.40.50.720">
    <property type="entry name" value="NAD(P)-binding Rossmann-like Domain"/>
    <property type="match status" value="1"/>
</dbReference>
<dbReference type="SUPFAM" id="SSF51735">
    <property type="entry name" value="NAD(P)-binding Rossmann-fold domains"/>
    <property type="match status" value="1"/>
</dbReference>
<protein>
    <submittedName>
        <fullName evidence="2">Uncharacterized protein</fullName>
    </submittedName>
</protein>
<evidence type="ECO:0000313" key="2">
    <source>
        <dbReference type="EnsemblPlants" id="AET7Gv20884100.3"/>
    </source>
</evidence>
<dbReference type="AlphaFoldDB" id="A0A453SBP6"/>
<feature type="compositionally biased region" description="Basic and acidic residues" evidence="1">
    <location>
        <begin position="43"/>
        <end position="55"/>
    </location>
</feature>
<reference evidence="2" key="3">
    <citation type="journal article" date="2017" name="Nature">
        <title>Genome sequence of the progenitor of the wheat D genome Aegilops tauschii.</title>
        <authorList>
            <person name="Luo M.C."/>
            <person name="Gu Y.Q."/>
            <person name="Puiu D."/>
            <person name="Wang H."/>
            <person name="Twardziok S.O."/>
            <person name="Deal K.R."/>
            <person name="Huo N."/>
            <person name="Zhu T."/>
            <person name="Wang L."/>
            <person name="Wang Y."/>
            <person name="McGuire P.E."/>
            <person name="Liu S."/>
            <person name="Long H."/>
            <person name="Ramasamy R.K."/>
            <person name="Rodriguez J.C."/>
            <person name="Van S.L."/>
            <person name="Yuan L."/>
            <person name="Wang Z."/>
            <person name="Xia Z."/>
            <person name="Xiao L."/>
            <person name="Anderson O.D."/>
            <person name="Ouyang S."/>
            <person name="Liang Y."/>
            <person name="Zimin A.V."/>
            <person name="Pertea G."/>
            <person name="Qi P."/>
            <person name="Bennetzen J.L."/>
            <person name="Dai X."/>
            <person name="Dawson M.W."/>
            <person name="Muller H.G."/>
            <person name="Kugler K."/>
            <person name="Rivarola-Duarte L."/>
            <person name="Spannagl M."/>
            <person name="Mayer K.F.X."/>
            <person name="Lu F.H."/>
            <person name="Bevan M.W."/>
            <person name="Leroy P."/>
            <person name="Li P."/>
            <person name="You F.M."/>
            <person name="Sun Q."/>
            <person name="Liu Z."/>
            <person name="Lyons E."/>
            <person name="Wicker T."/>
            <person name="Salzberg S.L."/>
            <person name="Devos K.M."/>
            <person name="Dvorak J."/>
        </authorList>
    </citation>
    <scope>NUCLEOTIDE SEQUENCE [LARGE SCALE GENOMIC DNA]</scope>
    <source>
        <strain evidence="2">cv. AL8/78</strain>
    </source>
</reference>
<reference evidence="2" key="4">
    <citation type="submission" date="2019-03" db="UniProtKB">
        <authorList>
            <consortium name="EnsemblPlants"/>
        </authorList>
    </citation>
    <scope>IDENTIFICATION</scope>
</reference>
<name>A0A453SBP6_AEGTS</name>
<feature type="region of interest" description="Disordered" evidence="1">
    <location>
        <begin position="1"/>
        <end position="57"/>
    </location>
</feature>